<dbReference type="SUPFAM" id="SSF55729">
    <property type="entry name" value="Acyl-CoA N-acyltransferases (Nat)"/>
    <property type="match status" value="1"/>
</dbReference>
<evidence type="ECO:0000256" key="2">
    <source>
        <dbReference type="ARBA" id="ARBA00023315"/>
    </source>
</evidence>
<organism evidence="5 6">
    <name type="scientific">Lysinibacillus fusiformis</name>
    <dbReference type="NCBI Taxonomy" id="28031"/>
    <lineage>
        <taxon>Bacteria</taxon>
        <taxon>Bacillati</taxon>
        <taxon>Bacillota</taxon>
        <taxon>Bacilli</taxon>
        <taxon>Bacillales</taxon>
        <taxon>Bacillaceae</taxon>
        <taxon>Lysinibacillus</taxon>
    </lineage>
</organism>
<dbReference type="PROSITE" id="PS51186">
    <property type="entry name" value="GNAT"/>
    <property type="match status" value="1"/>
</dbReference>
<keyword evidence="1 5" id="KW-0808">Transferase</keyword>
<gene>
    <name evidence="5" type="ORF">BG258_17870</name>
</gene>
<evidence type="ECO:0000313" key="5">
    <source>
        <dbReference type="EMBL" id="ODV53947.1"/>
    </source>
</evidence>
<dbReference type="Gene3D" id="3.40.630.30">
    <property type="match status" value="1"/>
</dbReference>
<dbReference type="EMBL" id="MECQ01000002">
    <property type="protein sequence ID" value="ODV53947.1"/>
    <property type="molecule type" value="Genomic_DNA"/>
</dbReference>
<comment type="similarity">
    <text evidence="3">Belongs to the acetyltransferase family. RimJ subfamily.</text>
</comment>
<protein>
    <submittedName>
        <fullName evidence="5">GNAT family N-acetyltransferase</fullName>
    </submittedName>
</protein>
<dbReference type="RefSeq" id="WP_069482997.1">
    <property type="nucleotide sequence ID" value="NZ_JACUVP010000001.1"/>
</dbReference>
<feature type="domain" description="N-acetyltransferase" evidence="4">
    <location>
        <begin position="1"/>
        <end position="157"/>
    </location>
</feature>
<evidence type="ECO:0000256" key="3">
    <source>
        <dbReference type="ARBA" id="ARBA00038502"/>
    </source>
</evidence>
<dbReference type="AlphaFoldDB" id="A0A1E4R0I4"/>
<dbReference type="PANTHER" id="PTHR43792">
    <property type="entry name" value="GNAT FAMILY, PUTATIVE (AFU_ORTHOLOGUE AFUA_3G00765)-RELATED-RELATED"/>
    <property type="match status" value="1"/>
</dbReference>
<dbReference type="InterPro" id="IPR051531">
    <property type="entry name" value="N-acetyltransferase"/>
</dbReference>
<dbReference type="OrthoDB" id="9799321at2"/>
<dbReference type="PANTHER" id="PTHR43792:SF8">
    <property type="entry name" value="[RIBOSOMAL PROTEIN US5]-ALANINE N-ACETYLTRANSFERASE"/>
    <property type="match status" value="1"/>
</dbReference>
<proteinExistence type="inferred from homology"/>
<dbReference type="GO" id="GO:0016747">
    <property type="term" value="F:acyltransferase activity, transferring groups other than amino-acyl groups"/>
    <property type="evidence" value="ECO:0007669"/>
    <property type="project" value="InterPro"/>
</dbReference>
<evidence type="ECO:0000259" key="4">
    <source>
        <dbReference type="PROSITE" id="PS51186"/>
    </source>
</evidence>
<evidence type="ECO:0000313" key="6">
    <source>
        <dbReference type="Proteomes" id="UP000094784"/>
    </source>
</evidence>
<name>A0A1E4R0I4_9BACI</name>
<reference evidence="5 6" key="1">
    <citation type="submission" date="2016-09" db="EMBL/GenBank/DDBJ databases">
        <title>Draft genome sequence of the soil isolate, Lysinibacillus fusiformis M5, a potential hypoxanthine producer.</title>
        <authorList>
            <person name="Gallegos-Monterrosa R."/>
            <person name="Maroti G."/>
            <person name="Balint B."/>
            <person name="Kovacs A.T."/>
        </authorList>
    </citation>
    <scope>NUCLEOTIDE SEQUENCE [LARGE SCALE GENOMIC DNA]</scope>
    <source>
        <strain evidence="5 6">M5</strain>
    </source>
</reference>
<dbReference type="InterPro" id="IPR016181">
    <property type="entry name" value="Acyl_CoA_acyltransferase"/>
</dbReference>
<accession>A0A1E4R0I4</accession>
<sequence length="174" mass="20201">MEIKLFTGEIDALVHLLTQNIWIYHTNQHIKEETVRAAFAEGYYENDCETHWLLENEERVGIIFIHDISDTIPLFDIRLHANCRGKGYGVMALRWLQEYLFEVKGKIRIEGYTRVDNIGMRKCFSKAGFVKEGYLRNAWENEDGTVTDSIVYGAIKEDWVLGNPTPINIDDVPF</sequence>
<comment type="caution">
    <text evidence="5">The sequence shown here is derived from an EMBL/GenBank/DDBJ whole genome shotgun (WGS) entry which is preliminary data.</text>
</comment>
<dbReference type="InterPro" id="IPR000182">
    <property type="entry name" value="GNAT_dom"/>
</dbReference>
<dbReference type="Proteomes" id="UP000094784">
    <property type="component" value="Unassembled WGS sequence"/>
</dbReference>
<evidence type="ECO:0000256" key="1">
    <source>
        <dbReference type="ARBA" id="ARBA00022679"/>
    </source>
</evidence>
<dbReference type="Pfam" id="PF13302">
    <property type="entry name" value="Acetyltransf_3"/>
    <property type="match status" value="1"/>
</dbReference>
<keyword evidence="2" id="KW-0012">Acyltransferase</keyword>